<dbReference type="Proteomes" id="UP000663823">
    <property type="component" value="Unassembled WGS sequence"/>
</dbReference>
<gene>
    <name evidence="1" type="ORF">OTI717_LOCUS43080</name>
</gene>
<comment type="caution">
    <text evidence="1">The sequence shown here is derived from an EMBL/GenBank/DDBJ whole genome shotgun (WGS) entry which is preliminary data.</text>
</comment>
<reference evidence="1" key="1">
    <citation type="submission" date="2021-02" db="EMBL/GenBank/DDBJ databases">
        <authorList>
            <person name="Nowell W R."/>
        </authorList>
    </citation>
    <scope>NUCLEOTIDE SEQUENCE</scope>
</reference>
<dbReference type="EMBL" id="CAJOAX010058365">
    <property type="protein sequence ID" value="CAF4335209.1"/>
    <property type="molecule type" value="Genomic_DNA"/>
</dbReference>
<evidence type="ECO:0000313" key="1">
    <source>
        <dbReference type="EMBL" id="CAF4335209.1"/>
    </source>
</evidence>
<sequence length="29" mass="3291">MPATIDTIEKLPPFFYLVQDDGVVSDHLE</sequence>
<feature type="non-terminal residue" evidence="1">
    <location>
        <position position="29"/>
    </location>
</feature>
<proteinExistence type="predicted"/>
<evidence type="ECO:0000313" key="2">
    <source>
        <dbReference type="Proteomes" id="UP000663823"/>
    </source>
</evidence>
<protein>
    <submittedName>
        <fullName evidence="1">Uncharacterized protein</fullName>
    </submittedName>
</protein>
<organism evidence="1 2">
    <name type="scientific">Rotaria sordida</name>
    <dbReference type="NCBI Taxonomy" id="392033"/>
    <lineage>
        <taxon>Eukaryota</taxon>
        <taxon>Metazoa</taxon>
        <taxon>Spiralia</taxon>
        <taxon>Gnathifera</taxon>
        <taxon>Rotifera</taxon>
        <taxon>Eurotatoria</taxon>
        <taxon>Bdelloidea</taxon>
        <taxon>Philodinida</taxon>
        <taxon>Philodinidae</taxon>
        <taxon>Rotaria</taxon>
    </lineage>
</organism>
<name>A0A820K2S2_9BILA</name>
<dbReference type="AlphaFoldDB" id="A0A820K2S2"/>
<accession>A0A820K2S2</accession>